<proteinExistence type="predicted"/>
<keyword evidence="4" id="KW-1185">Reference proteome</keyword>
<accession>A0ABD1ANG2</accession>
<gene>
    <name evidence="3" type="ORF">V5N11_013371</name>
</gene>
<evidence type="ECO:0000256" key="1">
    <source>
        <dbReference type="ARBA" id="ARBA00022786"/>
    </source>
</evidence>
<evidence type="ECO:0000313" key="4">
    <source>
        <dbReference type="Proteomes" id="UP001558713"/>
    </source>
</evidence>
<keyword evidence="3" id="KW-0378">Hydrolase</keyword>
<comment type="caution">
    <text evidence="3">The sequence shown here is derived from an EMBL/GenBank/DDBJ whole genome shotgun (WGS) entry which is preliminary data.</text>
</comment>
<name>A0ABD1ANG2_CARAN</name>
<reference evidence="3 4" key="1">
    <citation type="submission" date="2024-04" db="EMBL/GenBank/DDBJ databases">
        <title>Genome assembly C_amara_ONT_v2.</title>
        <authorList>
            <person name="Yant L."/>
            <person name="Moore C."/>
            <person name="Slenker M."/>
        </authorList>
    </citation>
    <scope>NUCLEOTIDE SEQUENCE [LARGE SCALE GENOMIC DNA]</scope>
    <source>
        <tissue evidence="3">Leaf</tissue>
    </source>
</reference>
<dbReference type="GO" id="GO:0140096">
    <property type="term" value="F:catalytic activity, acting on a protein"/>
    <property type="evidence" value="ECO:0007669"/>
    <property type="project" value="UniProtKB-ARBA"/>
</dbReference>
<evidence type="ECO:0000313" key="3">
    <source>
        <dbReference type="EMBL" id="KAL1201265.1"/>
    </source>
</evidence>
<dbReference type="EMBL" id="JBANAX010000592">
    <property type="protein sequence ID" value="KAL1201265.1"/>
    <property type="molecule type" value="Genomic_DNA"/>
</dbReference>
<dbReference type="InterPro" id="IPR024729">
    <property type="entry name" value="USP7_ICP0-binding_dom"/>
</dbReference>
<feature type="domain" description="Ubiquitin carboxyl-terminal hydrolase 7 ICP0-binding" evidence="2">
    <location>
        <begin position="12"/>
        <end position="61"/>
    </location>
</feature>
<evidence type="ECO:0000259" key="2">
    <source>
        <dbReference type="Pfam" id="PF12436"/>
    </source>
</evidence>
<dbReference type="GO" id="GO:0016787">
    <property type="term" value="F:hydrolase activity"/>
    <property type="evidence" value="ECO:0007669"/>
    <property type="project" value="UniProtKB-KW"/>
</dbReference>
<dbReference type="Pfam" id="PF12436">
    <property type="entry name" value="USP7_ICP0_bdg"/>
    <property type="match status" value="1"/>
</dbReference>
<dbReference type="Proteomes" id="UP001558713">
    <property type="component" value="Unassembled WGS sequence"/>
</dbReference>
<protein>
    <submittedName>
        <fullName evidence="3">Ubiquitin C-terminal hydrolase 12</fullName>
    </submittedName>
</protein>
<sequence>MASAIARFFKHRVGQIREASNKANTAELKLFLELGHLDLRPIPPEKSIEDILLFFKLYDPYTAGQLF</sequence>
<dbReference type="AlphaFoldDB" id="A0ABD1ANG2"/>
<organism evidence="3 4">
    <name type="scientific">Cardamine amara subsp. amara</name>
    <dbReference type="NCBI Taxonomy" id="228776"/>
    <lineage>
        <taxon>Eukaryota</taxon>
        <taxon>Viridiplantae</taxon>
        <taxon>Streptophyta</taxon>
        <taxon>Embryophyta</taxon>
        <taxon>Tracheophyta</taxon>
        <taxon>Spermatophyta</taxon>
        <taxon>Magnoliopsida</taxon>
        <taxon>eudicotyledons</taxon>
        <taxon>Gunneridae</taxon>
        <taxon>Pentapetalae</taxon>
        <taxon>rosids</taxon>
        <taxon>malvids</taxon>
        <taxon>Brassicales</taxon>
        <taxon>Brassicaceae</taxon>
        <taxon>Cardamineae</taxon>
        <taxon>Cardamine</taxon>
    </lineage>
</organism>
<keyword evidence="1" id="KW-0833">Ubl conjugation pathway</keyword>